<organism evidence="2 3">
    <name type="scientific">Ophiobolus disseminans</name>
    <dbReference type="NCBI Taxonomy" id="1469910"/>
    <lineage>
        <taxon>Eukaryota</taxon>
        <taxon>Fungi</taxon>
        <taxon>Dikarya</taxon>
        <taxon>Ascomycota</taxon>
        <taxon>Pezizomycotina</taxon>
        <taxon>Dothideomycetes</taxon>
        <taxon>Pleosporomycetidae</taxon>
        <taxon>Pleosporales</taxon>
        <taxon>Pleosporineae</taxon>
        <taxon>Phaeosphaeriaceae</taxon>
        <taxon>Ophiobolus</taxon>
    </lineage>
</organism>
<dbReference type="Pfam" id="PF00856">
    <property type="entry name" value="SET"/>
    <property type="match status" value="1"/>
</dbReference>
<dbReference type="PANTHER" id="PTHR47332:SF2">
    <property type="entry name" value="SET-6"/>
    <property type="match status" value="1"/>
</dbReference>
<dbReference type="Proteomes" id="UP000799424">
    <property type="component" value="Unassembled WGS sequence"/>
</dbReference>
<accession>A0A6A6ZWY7</accession>
<dbReference type="InterPro" id="IPR046341">
    <property type="entry name" value="SET_dom_sf"/>
</dbReference>
<dbReference type="SMART" id="SM00317">
    <property type="entry name" value="SET"/>
    <property type="match status" value="1"/>
</dbReference>
<dbReference type="EMBL" id="MU006227">
    <property type="protein sequence ID" value="KAF2825542.1"/>
    <property type="molecule type" value="Genomic_DNA"/>
</dbReference>
<proteinExistence type="predicted"/>
<dbReference type="InterPro" id="IPR053185">
    <property type="entry name" value="SET_domain_protein"/>
</dbReference>
<feature type="domain" description="SET" evidence="1">
    <location>
        <begin position="7"/>
        <end position="153"/>
    </location>
</feature>
<evidence type="ECO:0000313" key="3">
    <source>
        <dbReference type="Proteomes" id="UP000799424"/>
    </source>
</evidence>
<keyword evidence="3" id="KW-1185">Reference proteome</keyword>
<dbReference type="InterPro" id="IPR001214">
    <property type="entry name" value="SET_dom"/>
</dbReference>
<protein>
    <submittedName>
        <fullName evidence="2">SET domain-containing protein</fullName>
    </submittedName>
</protein>
<dbReference type="AlphaFoldDB" id="A0A6A6ZWY7"/>
<sequence>MGAFASALVYTLEDVPGKGKGLIAASDIPMGTRIISEKPFVTVPTQVRTMEQQWIRVYQQVLALSVHQKREFLAMDNVYPYTNPTEEYHGIFRTNALPIGSDLGGGGVFLHACRINHACDPNATNFWNENLDKLTIHAIRDIQKGEEITISYLEATRNKKARAKDLKQLFKFVCLCQLCSLPRQQSKESDKRLDRVHQLDNLIEEAGLEGLVWSAQRLLGYVDEQVQLWNEETSKLIGLTRAYPDAVQIAIANGDLARGLVFAERALALYRGALGDDSPDVAEYKKLVRDPATHEYYGMSMQWKTAPEEIPMLLEVTEAAKFEDWLWRRGGRTVR</sequence>
<name>A0A6A6ZWY7_9PLEO</name>
<dbReference type="OrthoDB" id="265717at2759"/>
<dbReference type="Gene3D" id="1.25.40.10">
    <property type="entry name" value="Tetratricopeptide repeat domain"/>
    <property type="match status" value="1"/>
</dbReference>
<dbReference type="Gene3D" id="2.170.270.10">
    <property type="entry name" value="SET domain"/>
    <property type="match status" value="1"/>
</dbReference>
<gene>
    <name evidence="2" type="ORF">CC86DRAFT_32374</name>
</gene>
<evidence type="ECO:0000313" key="2">
    <source>
        <dbReference type="EMBL" id="KAF2825542.1"/>
    </source>
</evidence>
<reference evidence="2" key="1">
    <citation type="journal article" date="2020" name="Stud. Mycol.">
        <title>101 Dothideomycetes genomes: a test case for predicting lifestyles and emergence of pathogens.</title>
        <authorList>
            <person name="Haridas S."/>
            <person name="Albert R."/>
            <person name="Binder M."/>
            <person name="Bloem J."/>
            <person name="Labutti K."/>
            <person name="Salamov A."/>
            <person name="Andreopoulos B."/>
            <person name="Baker S."/>
            <person name="Barry K."/>
            <person name="Bills G."/>
            <person name="Bluhm B."/>
            <person name="Cannon C."/>
            <person name="Castanera R."/>
            <person name="Culley D."/>
            <person name="Daum C."/>
            <person name="Ezra D."/>
            <person name="Gonzalez J."/>
            <person name="Henrissat B."/>
            <person name="Kuo A."/>
            <person name="Liang C."/>
            <person name="Lipzen A."/>
            <person name="Lutzoni F."/>
            <person name="Magnuson J."/>
            <person name="Mondo S."/>
            <person name="Nolan M."/>
            <person name="Ohm R."/>
            <person name="Pangilinan J."/>
            <person name="Park H.-J."/>
            <person name="Ramirez L."/>
            <person name="Alfaro M."/>
            <person name="Sun H."/>
            <person name="Tritt A."/>
            <person name="Yoshinaga Y."/>
            <person name="Zwiers L.-H."/>
            <person name="Turgeon B."/>
            <person name="Goodwin S."/>
            <person name="Spatafora J."/>
            <person name="Crous P."/>
            <person name="Grigoriev I."/>
        </authorList>
    </citation>
    <scope>NUCLEOTIDE SEQUENCE</scope>
    <source>
        <strain evidence="2">CBS 113818</strain>
    </source>
</reference>
<evidence type="ECO:0000259" key="1">
    <source>
        <dbReference type="PROSITE" id="PS50280"/>
    </source>
</evidence>
<dbReference type="InterPro" id="IPR011990">
    <property type="entry name" value="TPR-like_helical_dom_sf"/>
</dbReference>
<dbReference type="CDD" id="cd20071">
    <property type="entry name" value="SET_SMYD"/>
    <property type="match status" value="1"/>
</dbReference>
<dbReference type="SUPFAM" id="SSF82199">
    <property type="entry name" value="SET domain"/>
    <property type="match status" value="1"/>
</dbReference>
<dbReference type="PROSITE" id="PS50280">
    <property type="entry name" value="SET"/>
    <property type="match status" value="1"/>
</dbReference>
<dbReference type="PANTHER" id="PTHR47332">
    <property type="entry name" value="SET DOMAIN-CONTAINING PROTEIN 5"/>
    <property type="match status" value="1"/>
</dbReference>